<dbReference type="Pfam" id="PF21527">
    <property type="entry name" value="Stv"/>
    <property type="match status" value="1"/>
</dbReference>
<dbReference type="NCBIfam" id="TIGR03696">
    <property type="entry name" value="Rhs_assc_core"/>
    <property type="match status" value="1"/>
</dbReference>
<keyword evidence="3" id="KW-1185">Reference proteome</keyword>
<organism evidence="2 3">
    <name type="scientific">Pseudomonas viridiflava</name>
    <name type="common">Phytomonas viridiflava</name>
    <dbReference type="NCBI Taxonomy" id="33069"/>
    <lineage>
        <taxon>Bacteria</taxon>
        <taxon>Pseudomonadati</taxon>
        <taxon>Pseudomonadota</taxon>
        <taxon>Gammaproteobacteria</taxon>
        <taxon>Pseudomonadales</taxon>
        <taxon>Pseudomonadaceae</taxon>
        <taxon>Pseudomonas</taxon>
    </lineage>
</organism>
<dbReference type="Proteomes" id="UP001343600">
    <property type="component" value="Unassembled WGS sequence"/>
</dbReference>
<evidence type="ECO:0000259" key="1">
    <source>
        <dbReference type="Pfam" id="PF21527"/>
    </source>
</evidence>
<dbReference type="InterPro" id="IPR050708">
    <property type="entry name" value="T6SS_VgrG/RHS"/>
</dbReference>
<gene>
    <name evidence="2" type="ORF">V2I87_18290</name>
</gene>
<dbReference type="Gene3D" id="2.180.10.10">
    <property type="entry name" value="RHS repeat-associated core"/>
    <property type="match status" value="1"/>
</dbReference>
<reference evidence="2 3" key="1">
    <citation type="submission" date="2024-01" db="EMBL/GenBank/DDBJ databases">
        <title>Characterization of Pseudomonas viridiflava in Georgia, USA.</title>
        <authorList>
            <person name="Zhao M."/>
            <person name="Dutta B."/>
        </authorList>
    </citation>
    <scope>NUCLEOTIDE SEQUENCE [LARGE SCALE GENOMIC DNA]</scope>
    <source>
        <strain evidence="2 3">21GA0539</strain>
    </source>
</reference>
<dbReference type="InterPro" id="IPR049002">
    <property type="entry name" value="Stv"/>
</dbReference>
<dbReference type="PANTHER" id="PTHR32305">
    <property type="match status" value="1"/>
</dbReference>
<proteinExistence type="predicted"/>
<feature type="domain" description="Putative adhesin Stv" evidence="1">
    <location>
        <begin position="734"/>
        <end position="871"/>
    </location>
</feature>
<evidence type="ECO:0000313" key="3">
    <source>
        <dbReference type="Proteomes" id="UP001343600"/>
    </source>
</evidence>
<accession>A0ABU7NAS2</accession>
<sequence>MNTANTSLHCYTPTLQVTDPRGLPVRSAAFFRLNAADEPEIRVDRSAFDAAGRLVGRWDARLWAVQAAANVISRHSLSGSVLSTDSVDAGWRVVLPGESGQPIYVWDGRKTVRSMQYDALLRPTAVFEDQRCVERLLYGGPDLAARNLCGQLNRHDDPAGTRLNGEFGLTGTVMAQTRHFLRDIDSPDWSESVSERNALLEVDNGATTHWRYNPLGEVIQRTDALGSVNFLDQTVAGQLKASRLQLGNQSEKTLVSDIRYDAQNRVVSETAGNGVVSTAVYQSEDGRLVELKATNAYGSLLQNLLYAYDAVGNVLRIEDCAQPTEYYANQRIDPVSTYRYDTLYQLVEATGREAATVKHGPTFPFFQSPPDPAQLANYTQTYRYDAGGNLLQLTHVGAQSHSRTMAVARRSNRSLPVIDNLPPGEEEIARAFDANGNLLALQAGQNLSWDRRNQLQDVRPVIREAGEDDSEHYRYDASGQRVRKVRVTQAGSVVHRAEVRYLPGLEIRTNTATREMLYVITGQAGRSGVRVLHWEAGQPDSLDNDQIRYTLNDHLGSGTLELDEQAHLISQESYYPFGGTSWWAARSSIEASYKSVRYSGKERDVTGLYYYGLRYYAPWLQRWINPDPAGDVDGLNLYRMVKNNPMCHQDRCGTQPNDINDPELLEADPQPLPTVLPLLPSTARDARNSALEATGGTSRFTLRPAGYKKYVTLDYPDFTIKQFESHSPVAKKDLIIHGHGRLRSPVHKIYNAPIKLGFYAPPDNLLSASRSELYRFQSRKLQVAPVEVIECGMESRDYEIAYSSAFDSKFANGLYHSQLLNRKPAISASSIQHVENYHDVLIVKPGKSVPLSKLLKQVPAYDQVHALFCRSRGPSGPVHEFSTTKNRNN</sequence>
<comment type="caution">
    <text evidence="2">The sequence shown here is derived from an EMBL/GenBank/DDBJ whole genome shotgun (WGS) entry which is preliminary data.</text>
</comment>
<dbReference type="PANTHER" id="PTHR32305:SF15">
    <property type="entry name" value="PROTEIN RHSA-RELATED"/>
    <property type="match status" value="1"/>
</dbReference>
<dbReference type="RefSeq" id="WP_330513028.1">
    <property type="nucleotide sequence ID" value="NZ_JAZEIH010000015.1"/>
</dbReference>
<evidence type="ECO:0000313" key="2">
    <source>
        <dbReference type="EMBL" id="MEE4042049.1"/>
    </source>
</evidence>
<name>A0ABU7NAS2_PSEVI</name>
<protein>
    <submittedName>
        <fullName evidence="2">RHS repeat-associated core domain-containing protein</fullName>
    </submittedName>
</protein>
<dbReference type="EMBL" id="JAZEIP010000035">
    <property type="protein sequence ID" value="MEE4042049.1"/>
    <property type="molecule type" value="Genomic_DNA"/>
</dbReference>
<dbReference type="InterPro" id="IPR022385">
    <property type="entry name" value="Rhs_assc_core"/>
</dbReference>